<comment type="caution">
    <text evidence="1">The sequence shown here is derived from an EMBL/GenBank/DDBJ whole genome shotgun (WGS) entry which is preliminary data.</text>
</comment>
<gene>
    <name evidence="1" type="ORF">KME32_34120</name>
</gene>
<organism evidence="1 2">
    <name type="scientific">Mojavia pulchra JT2-VF2</name>
    <dbReference type="NCBI Taxonomy" id="287848"/>
    <lineage>
        <taxon>Bacteria</taxon>
        <taxon>Bacillati</taxon>
        <taxon>Cyanobacteriota</taxon>
        <taxon>Cyanophyceae</taxon>
        <taxon>Nostocales</taxon>
        <taxon>Nostocaceae</taxon>
    </lineage>
</organism>
<dbReference type="Proteomes" id="UP000715781">
    <property type="component" value="Unassembled WGS sequence"/>
</dbReference>
<evidence type="ECO:0000313" key="1">
    <source>
        <dbReference type="EMBL" id="MBW4566029.1"/>
    </source>
</evidence>
<name>A0A951UK69_9NOST</name>
<reference evidence="1" key="2">
    <citation type="journal article" date="2022" name="Microbiol. Resour. Announc.">
        <title>Metagenome Sequencing to Explore Phylogenomics of Terrestrial Cyanobacteria.</title>
        <authorList>
            <person name="Ward R.D."/>
            <person name="Stajich J.E."/>
            <person name="Johansen J.R."/>
            <person name="Huntemann M."/>
            <person name="Clum A."/>
            <person name="Foster B."/>
            <person name="Foster B."/>
            <person name="Roux S."/>
            <person name="Palaniappan K."/>
            <person name="Varghese N."/>
            <person name="Mukherjee S."/>
            <person name="Reddy T.B.K."/>
            <person name="Daum C."/>
            <person name="Copeland A."/>
            <person name="Chen I.A."/>
            <person name="Ivanova N.N."/>
            <person name="Kyrpides N.C."/>
            <person name="Shapiro N."/>
            <person name="Eloe-Fadrosh E.A."/>
            <person name="Pietrasiak N."/>
        </authorList>
    </citation>
    <scope>NUCLEOTIDE SEQUENCE</scope>
    <source>
        <strain evidence="1">JT2-VF2</strain>
    </source>
</reference>
<dbReference type="EMBL" id="JAHHHN010000056">
    <property type="protein sequence ID" value="MBW4566029.1"/>
    <property type="molecule type" value="Genomic_DNA"/>
</dbReference>
<accession>A0A951UK69</accession>
<reference evidence="1" key="1">
    <citation type="submission" date="2021-05" db="EMBL/GenBank/DDBJ databases">
        <authorList>
            <person name="Pietrasiak N."/>
            <person name="Ward R."/>
            <person name="Stajich J.E."/>
            <person name="Kurbessoian T."/>
        </authorList>
    </citation>
    <scope>NUCLEOTIDE SEQUENCE</scope>
    <source>
        <strain evidence="1">JT2-VF2</strain>
    </source>
</reference>
<sequence length="97" mass="10583">MFSQAIRLESLGALKCKYTTRFSQPLPDWAIIISQTSDLVELEIDDNHSDFQLFFDGLASEIQPGVIGVKSAVLRSVMVARCSYGGSISVAETSILV</sequence>
<protein>
    <submittedName>
        <fullName evidence="1">Uncharacterized protein</fullName>
    </submittedName>
</protein>
<proteinExistence type="predicted"/>
<evidence type="ECO:0000313" key="2">
    <source>
        <dbReference type="Proteomes" id="UP000715781"/>
    </source>
</evidence>
<dbReference type="AlphaFoldDB" id="A0A951UK69"/>